<dbReference type="Pfam" id="PF00378">
    <property type="entry name" value="ECH_1"/>
    <property type="match status" value="1"/>
</dbReference>
<keyword evidence="2" id="KW-0456">Lyase</keyword>
<dbReference type="GO" id="GO:0016829">
    <property type="term" value="F:lyase activity"/>
    <property type="evidence" value="ECO:0007669"/>
    <property type="project" value="UniProtKB-KW"/>
</dbReference>
<organism evidence="4 5">
    <name type="scientific">Kitasatospora kifunensis</name>
    <name type="common">Streptomyces kifunensis</name>
    <dbReference type="NCBI Taxonomy" id="58351"/>
    <lineage>
        <taxon>Bacteria</taxon>
        <taxon>Bacillati</taxon>
        <taxon>Actinomycetota</taxon>
        <taxon>Actinomycetes</taxon>
        <taxon>Kitasatosporales</taxon>
        <taxon>Streptomycetaceae</taxon>
        <taxon>Kitasatospora</taxon>
    </lineage>
</organism>
<accession>A0A7W7VXI1</accession>
<dbReference type="SUPFAM" id="SSF52096">
    <property type="entry name" value="ClpP/crotonase"/>
    <property type="match status" value="1"/>
</dbReference>
<dbReference type="InterPro" id="IPR001753">
    <property type="entry name" value="Enoyl-CoA_hydra/iso"/>
</dbReference>
<protein>
    <submittedName>
        <fullName evidence="4">Enoyl-CoA hydratase/carnithine racemase</fullName>
    </submittedName>
</protein>
<evidence type="ECO:0000256" key="2">
    <source>
        <dbReference type="ARBA" id="ARBA00023239"/>
    </source>
</evidence>
<dbReference type="GO" id="GO:0006635">
    <property type="term" value="P:fatty acid beta-oxidation"/>
    <property type="evidence" value="ECO:0007669"/>
    <property type="project" value="TreeGrafter"/>
</dbReference>
<dbReference type="CDD" id="cd06558">
    <property type="entry name" value="crotonase-like"/>
    <property type="match status" value="1"/>
</dbReference>
<proteinExistence type="inferred from homology"/>
<keyword evidence="5" id="KW-1185">Reference proteome</keyword>
<dbReference type="Proteomes" id="UP000540506">
    <property type="component" value="Unassembled WGS sequence"/>
</dbReference>
<gene>
    <name evidence="4" type="ORF">FHR34_004717</name>
</gene>
<reference evidence="4 5" key="1">
    <citation type="submission" date="2020-08" db="EMBL/GenBank/DDBJ databases">
        <title>Sequencing the genomes of 1000 actinobacteria strains.</title>
        <authorList>
            <person name="Klenk H.-P."/>
        </authorList>
    </citation>
    <scope>NUCLEOTIDE SEQUENCE [LARGE SCALE GENOMIC DNA]</scope>
    <source>
        <strain evidence="4 5">DSM 41654</strain>
    </source>
</reference>
<evidence type="ECO:0000313" key="4">
    <source>
        <dbReference type="EMBL" id="MBB4925724.1"/>
    </source>
</evidence>
<dbReference type="EMBL" id="JACHJV010000001">
    <property type="protein sequence ID" value="MBB4925724.1"/>
    <property type="molecule type" value="Genomic_DNA"/>
</dbReference>
<dbReference type="Gene3D" id="3.90.226.10">
    <property type="entry name" value="2-enoyl-CoA Hydratase, Chain A, domain 1"/>
    <property type="match status" value="1"/>
</dbReference>
<dbReference type="InterPro" id="IPR014748">
    <property type="entry name" value="Enoyl-CoA_hydra_C"/>
</dbReference>
<dbReference type="InterPro" id="IPR029045">
    <property type="entry name" value="ClpP/crotonase-like_dom_sf"/>
</dbReference>
<dbReference type="RefSeq" id="WP_184938143.1">
    <property type="nucleotide sequence ID" value="NZ_JACHJV010000001.1"/>
</dbReference>
<comment type="similarity">
    <text evidence="1 3">Belongs to the enoyl-CoA hydratase/isomerase family.</text>
</comment>
<evidence type="ECO:0000256" key="1">
    <source>
        <dbReference type="ARBA" id="ARBA00005254"/>
    </source>
</evidence>
<evidence type="ECO:0000313" key="5">
    <source>
        <dbReference type="Proteomes" id="UP000540506"/>
    </source>
</evidence>
<dbReference type="Gene3D" id="1.10.12.10">
    <property type="entry name" value="Lyase 2-enoyl-coa Hydratase, Chain A, domain 2"/>
    <property type="match status" value="1"/>
</dbReference>
<evidence type="ECO:0000256" key="3">
    <source>
        <dbReference type="RuleBase" id="RU003707"/>
    </source>
</evidence>
<sequence>MTDQPLTAQRTELPSPVEGLRAFHDEADGVAVLVLDRPKRRNAVTLAMWQALPELLATLAARPSVRALLVSGAAGTFSAGADIAELSTVYADPAHADAYHARNVEAEQALAAFPHPTLAVVHGACVGGGCQLALACDLRFGAADARLGITPAKLGVVYPAVPTARLAALVGPARAKYLLFSGELVDAERAERFGLLDEVHPPQQLDARALAFARLLATRSPQTIGAAKAALAAPDPAAARAALVPWERRSRETPDVREGLAAFLERREPRFAPLRQAPGRTE</sequence>
<dbReference type="PROSITE" id="PS00166">
    <property type="entry name" value="ENOYL_COA_HYDRATASE"/>
    <property type="match status" value="1"/>
</dbReference>
<comment type="caution">
    <text evidence="4">The sequence shown here is derived from an EMBL/GenBank/DDBJ whole genome shotgun (WGS) entry which is preliminary data.</text>
</comment>
<dbReference type="PANTHER" id="PTHR11941">
    <property type="entry name" value="ENOYL-COA HYDRATASE-RELATED"/>
    <property type="match status" value="1"/>
</dbReference>
<dbReference type="InterPro" id="IPR018376">
    <property type="entry name" value="Enoyl-CoA_hyd/isom_CS"/>
</dbReference>
<name>A0A7W7VXI1_KITKI</name>
<dbReference type="AlphaFoldDB" id="A0A7W7VXI1"/>
<dbReference type="PANTHER" id="PTHR11941:SF127">
    <property type="entry name" value="ENOYL-COA HYDRATASE ECHA18 (ENOYL HYDRASE) (UNSATURATED ACYL-COA HYDRATASE) (CROTONASE)-RELATED"/>
    <property type="match status" value="1"/>
</dbReference>